<dbReference type="HOGENOM" id="CLU_3053346_0_0_1"/>
<dbReference type="EnsemblPlants" id="AES63391">
    <property type="protein sequence ID" value="AES63391"/>
    <property type="gene ID" value="MTR_2g008200"/>
</dbReference>
<reference evidence="3" key="3">
    <citation type="submission" date="2015-04" db="UniProtKB">
        <authorList>
            <consortium name="EnsemblPlants"/>
        </authorList>
    </citation>
    <scope>IDENTIFICATION</scope>
    <source>
        <strain evidence="3">cv. Jemalong A17</strain>
    </source>
</reference>
<dbReference type="Proteomes" id="UP000002051">
    <property type="component" value="Chromosome 2"/>
</dbReference>
<reference evidence="2 4" key="1">
    <citation type="journal article" date="2011" name="Nature">
        <title>The Medicago genome provides insight into the evolution of rhizobial symbioses.</title>
        <authorList>
            <person name="Young N.D."/>
            <person name="Debelle F."/>
            <person name="Oldroyd G.E."/>
            <person name="Geurts R."/>
            <person name="Cannon S.B."/>
            <person name="Udvardi M.K."/>
            <person name="Benedito V.A."/>
            <person name="Mayer K.F."/>
            <person name="Gouzy J."/>
            <person name="Schoof H."/>
            <person name="Van de Peer Y."/>
            <person name="Proost S."/>
            <person name="Cook D.R."/>
            <person name="Meyers B.C."/>
            <person name="Spannagl M."/>
            <person name="Cheung F."/>
            <person name="De Mita S."/>
            <person name="Krishnakumar V."/>
            <person name="Gundlach H."/>
            <person name="Zhou S."/>
            <person name="Mudge J."/>
            <person name="Bharti A.K."/>
            <person name="Murray J.D."/>
            <person name="Naoumkina M.A."/>
            <person name="Rosen B."/>
            <person name="Silverstein K.A."/>
            <person name="Tang H."/>
            <person name="Rombauts S."/>
            <person name="Zhao P.X."/>
            <person name="Zhou P."/>
            <person name="Barbe V."/>
            <person name="Bardou P."/>
            <person name="Bechner M."/>
            <person name="Bellec A."/>
            <person name="Berger A."/>
            <person name="Berges H."/>
            <person name="Bidwell S."/>
            <person name="Bisseling T."/>
            <person name="Choisne N."/>
            <person name="Couloux A."/>
            <person name="Denny R."/>
            <person name="Deshpande S."/>
            <person name="Dai X."/>
            <person name="Doyle J.J."/>
            <person name="Dudez A.M."/>
            <person name="Farmer A.D."/>
            <person name="Fouteau S."/>
            <person name="Franken C."/>
            <person name="Gibelin C."/>
            <person name="Gish J."/>
            <person name="Goldstein S."/>
            <person name="Gonzalez A.J."/>
            <person name="Green P.J."/>
            <person name="Hallab A."/>
            <person name="Hartog M."/>
            <person name="Hua A."/>
            <person name="Humphray S.J."/>
            <person name="Jeong D.H."/>
            <person name="Jing Y."/>
            <person name="Jocker A."/>
            <person name="Kenton S.M."/>
            <person name="Kim D.J."/>
            <person name="Klee K."/>
            <person name="Lai H."/>
            <person name="Lang C."/>
            <person name="Lin S."/>
            <person name="Macmil S.L."/>
            <person name="Magdelenat G."/>
            <person name="Matthews L."/>
            <person name="McCorrison J."/>
            <person name="Monaghan E.L."/>
            <person name="Mun J.H."/>
            <person name="Najar F.Z."/>
            <person name="Nicholson C."/>
            <person name="Noirot C."/>
            <person name="O'Bleness M."/>
            <person name="Paule C.R."/>
            <person name="Poulain J."/>
            <person name="Prion F."/>
            <person name="Qin B."/>
            <person name="Qu C."/>
            <person name="Retzel E.F."/>
            <person name="Riddle C."/>
            <person name="Sallet E."/>
            <person name="Samain S."/>
            <person name="Samson N."/>
            <person name="Sanders I."/>
            <person name="Saurat O."/>
            <person name="Scarpelli C."/>
            <person name="Schiex T."/>
            <person name="Segurens B."/>
            <person name="Severin A.J."/>
            <person name="Sherrier D.J."/>
            <person name="Shi R."/>
            <person name="Sims S."/>
            <person name="Singer S.R."/>
            <person name="Sinharoy S."/>
            <person name="Sterck L."/>
            <person name="Viollet A."/>
            <person name="Wang B.B."/>
            <person name="Wang K."/>
            <person name="Wang M."/>
            <person name="Wang X."/>
            <person name="Warfsmann J."/>
            <person name="Weissenbach J."/>
            <person name="White D.D."/>
            <person name="White J.D."/>
            <person name="Wiley G.B."/>
            <person name="Wincker P."/>
            <person name="Xing Y."/>
            <person name="Yang L."/>
            <person name="Yao Z."/>
            <person name="Ying F."/>
            <person name="Zhai J."/>
            <person name="Zhou L."/>
            <person name="Zuber A."/>
            <person name="Denarie J."/>
            <person name="Dixon R.A."/>
            <person name="May G.D."/>
            <person name="Schwartz D.C."/>
            <person name="Rogers J."/>
            <person name="Quetier F."/>
            <person name="Town C.D."/>
            <person name="Roe B.A."/>
        </authorList>
    </citation>
    <scope>NUCLEOTIDE SEQUENCE [LARGE SCALE GENOMIC DNA]</scope>
    <source>
        <strain evidence="2">A17</strain>
        <strain evidence="3 4">cv. Jemalong A17</strain>
    </source>
</reference>
<organism evidence="2 4">
    <name type="scientific">Medicago truncatula</name>
    <name type="common">Barrel medic</name>
    <name type="synonym">Medicago tribuloides</name>
    <dbReference type="NCBI Taxonomy" id="3880"/>
    <lineage>
        <taxon>Eukaryota</taxon>
        <taxon>Viridiplantae</taxon>
        <taxon>Streptophyta</taxon>
        <taxon>Embryophyta</taxon>
        <taxon>Tracheophyta</taxon>
        <taxon>Spermatophyta</taxon>
        <taxon>Magnoliopsida</taxon>
        <taxon>eudicotyledons</taxon>
        <taxon>Gunneridae</taxon>
        <taxon>Pentapetalae</taxon>
        <taxon>rosids</taxon>
        <taxon>fabids</taxon>
        <taxon>Fabales</taxon>
        <taxon>Fabaceae</taxon>
        <taxon>Papilionoideae</taxon>
        <taxon>50 kb inversion clade</taxon>
        <taxon>NPAAA clade</taxon>
        <taxon>Hologalegina</taxon>
        <taxon>IRL clade</taxon>
        <taxon>Trifolieae</taxon>
        <taxon>Medicago</taxon>
    </lineage>
</organism>
<sequence>MIDVHLVLFNVECAYLLNNNLITWLVYLIIWLSVSTPKNRMPLIHAKFRNYSFK</sequence>
<reference evidence="2 4" key="2">
    <citation type="journal article" date="2014" name="BMC Genomics">
        <title>An improved genome release (version Mt4.0) for the model legume Medicago truncatula.</title>
        <authorList>
            <person name="Tang H."/>
            <person name="Krishnakumar V."/>
            <person name="Bidwell S."/>
            <person name="Rosen B."/>
            <person name="Chan A."/>
            <person name="Zhou S."/>
            <person name="Gentzbittel L."/>
            <person name="Childs K.L."/>
            <person name="Yandell M."/>
            <person name="Gundlach H."/>
            <person name="Mayer K.F."/>
            <person name="Schwartz D.C."/>
            <person name="Town C.D."/>
        </authorList>
    </citation>
    <scope>GENOME REANNOTATION</scope>
    <source>
        <strain evidence="3 4">cv. Jemalong A17</strain>
    </source>
</reference>
<keyword evidence="1 2" id="KW-0812">Transmembrane</keyword>
<feature type="transmembrane region" description="Helical" evidence="1">
    <location>
        <begin position="15"/>
        <end position="34"/>
    </location>
</feature>
<evidence type="ECO:0000313" key="2">
    <source>
        <dbReference type="EMBL" id="AES63391.1"/>
    </source>
</evidence>
<keyword evidence="4" id="KW-1185">Reference proteome</keyword>
<protein>
    <submittedName>
        <fullName evidence="2">Transmembrane protein, putative</fullName>
    </submittedName>
</protein>
<dbReference type="PaxDb" id="3880-AES63391"/>
<evidence type="ECO:0000313" key="3">
    <source>
        <dbReference type="EnsemblPlants" id="AES63391"/>
    </source>
</evidence>
<gene>
    <name evidence="2" type="ordered locus">MTR_2g008200</name>
</gene>
<evidence type="ECO:0000313" key="4">
    <source>
        <dbReference type="Proteomes" id="UP000002051"/>
    </source>
</evidence>
<proteinExistence type="predicted"/>
<keyword evidence="1" id="KW-1133">Transmembrane helix</keyword>
<keyword evidence="1" id="KW-0472">Membrane</keyword>
<dbReference type="EMBL" id="CM001218">
    <property type="protein sequence ID" value="AES63391.1"/>
    <property type="molecule type" value="Genomic_DNA"/>
</dbReference>
<name>G7ILA3_MEDTR</name>
<accession>G7ILA3</accession>
<dbReference type="AlphaFoldDB" id="G7ILA3"/>
<evidence type="ECO:0000256" key="1">
    <source>
        <dbReference type="SAM" id="Phobius"/>
    </source>
</evidence>